<gene>
    <name evidence="6" type="ORF">AZO1586I_1692</name>
</gene>
<dbReference type="InterPro" id="IPR052183">
    <property type="entry name" value="IS_Transposase"/>
</dbReference>
<name>A0ABM8M9K4_9GAMM</name>
<evidence type="ECO:0000313" key="6">
    <source>
        <dbReference type="EMBL" id="CAB5506823.1"/>
    </source>
</evidence>
<reference evidence="6 7" key="1">
    <citation type="submission" date="2020-05" db="EMBL/GenBank/DDBJ databases">
        <authorList>
            <person name="Petersen J."/>
            <person name="Sayavedra L."/>
        </authorList>
    </citation>
    <scope>NUCLEOTIDE SEQUENCE [LARGE SCALE GENOMIC DNA]</scope>
    <source>
        <strain evidence="6">B azoricus SOX ET2 1586I</strain>
    </source>
</reference>
<comment type="caution">
    <text evidence="6">The sequence shown here is derived from an EMBL/GenBank/DDBJ whole genome shotgun (WGS) entry which is preliminary data.</text>
</comment>
<dbReference type="Proteomes" id="UP000626656">
    <property type="component" value="Unassembled WGS sequence"/>
</dbReference>
<dbReference type="RefSeq" id="WP_202784472.1">
    <property type="nucleotide sequence ID" value="NZ_CAHJWF010000352.1"/>
</dbReference>
<dbReference type="SUPFAM" id="SSF53098">
    <property type="entry name" value="Ribonuclease H-like"/>
    <property type="match status" value="1"/>
</dbReference>
<dbReference type="NCBIfam" id="NF033587">
    <property type="entry name" value="transpos_IS6"/>
    <property type="match status" value="1"/>
</dbReference>
<dbReference type="InterPro" id="IPR047930">
    <property type="entry name" value="Transpos_IS6"/>
</dbReference>
<dbReference type="PROSITE" id="PS50994">
    <property type="entry name" value="INTEGRASE"/>
    <property type="match status" value="1"/>
</dbReference>
<dbReference type="InterPro" id="IPR001584">
    <property type="entry name" value="Integrase_cat-core"/>
</dbReference>
<dbReference type="PANTHER" id="PTHR35528:SF3">
    <property type="entry name" value="BLL1675 PROTEIN"/>
    <property type="match status" value="1"/>
</dbReference>
<evidence type="ECO:0000256" key="1">
    <source>
        <dbReference type="ARBA" id="ARBA00002286"/>
    </source>
</evidence>
<evidence type="ECO:0000259" key="5">
    <source>
        <dbReference type="PROSITE" id="PS50994"/>
    </source>
</evidence>
<dbReference type="EMBL" id="CAHJWF010000352">
    <property type="protein sequence ID" value="CAB5506823.1"/>
    <property type="molecule type" value="Genomic_DNA"/>
</dbReference>
<dbReference type="PANTHER" id="PTHR35528">
    <property type="entry name" value="BLL1675 PROTEIN"/>
    <property type="match status" value="1"/>
</dbReference>
<keyword evidence="4" id="KW-0233">DNA recombination</keyword>
<protein>
    <submittedName>
        <fullName evidence="6">Mobile element protein</fullName>
    </submittedName>
</protein>
<dbReference type="InterPro" id="IPR032874">
    <property type="entry name" value="DDE_dom"/>
</dbReference>
<dbReference type="InterPro" id="IPR036397">
    <property type="entry name" value="RNaseH_sf"/>
</dbReference>
<keyword evidence="7" id="KW-1185">Reference proteome</keyword>
<evidence type="ECO:0000256" key="4">
    <source>
        <dbReference type="ARBA" id="ARBA00023172"/>
    </source>
</evidence>
<dbReference type="Gene3D" id="3.30.420.10">
    <property type="entry name" value="Ribonuclease H-like superfamily/Ribonuclease H"/>
    <property type="match status" value="1"/>
</dbReference>
<proteinExistence type="predicted"/>
<keyword evidence="2" id="KW-0815">Transposition</keyword>
<comment type="function">
    <text evidence="1">Involved in the transposition of the insertion sequence.</text>
</comment>
<organism evidence="6 7">
    <name type="scientific">Bathymodiolus thermophilus thioautotrophic gill symbiont</name>
    <dbReference type="NCBI Taxonomy" id="2360"/>
    <lineage>
        <taxon>Bacteria</taxon>
        <taxon>Pseudomonadati</taxon>
        <taxon>Pseudomonadota</taxon>
        <taxon>Gammaproteobacteria</taxon>
        <taxon>sulfur-oxidizing symbionts</taxon>
    </lineage>
</organism>
<evidence type="ECO:0000313" key="7">
    <source>
        <dbReference type="Proteomes" id="UP000626656"/>
    </source>
</evidence>
<dbReference type="InterPro" id="IPR012337">
    <property type="entry name" value="RNaseH-like_sf"/>
</dbReference>
<sequence length="227" mass="26036">MISFKGTHFPKDVILYAVFFYVRYGVSYRDLEEIMEERGVNVDHATLNRWVIRYAPTIAAKAHSQKRNTNRSWRMDETYIKVKGKWVYLYRAVDSHGDTLDFMLSERRDEDAATAFFKQAINNNGFPDKVVMDKSGANYAGLANINLLLILAGFATMIDICQVKYLNNIIEQDHRFIKKITKPMMGFKAFHSAQATIAGIETAHMIRKGQLSEENMPAYKQFMALAG</sequence>
<evidence type="ECO:0000256" key="3">
    <source>
        <dbReference type="ARBA" id="ARBA00023125"/>
    </source>
</evidence>
<evidence type="ECO:0000256" key="2">
    <source>
        <dbReference type="ARBA" id="ARBA00022578"/>
    </source>
</evidence>
<accession>A0ABM8M9K4</accession>
<feature type="domain" description="Integrase catalytic" evidence="5">
    <location>
        <begin position="52"/>
        <end position="225"/>
    </location>
</feature>
<keyword evidence="3" id="KW-0238">DNA-binding</keyword>
<dbReference type="Pfam" id="PF13610">
    <property type="entry name" value="DDE_Tnp_IS240"/>
    <property type="match status" value="1"/>
</dbReference>